<feature type="chain" id="PRO_5012036316" evidence="1">
    <location>
        <begin position="22"/>
        <end position="190"/>
    </location>
</feature>
<keyword evidence="1" id="KW-0732">Signal</keyword>
<proteinExistence type="predicted"/>
<dbReference type="Gene3D" id="2.40.128.20">
    <property type="match status" value="1"/>
</dbReference>
<sequence length="190" mass="21961">MARPFSAAAFILVVFGATVCGAVYKGGRTVNHQYRFDKFLTPSEGIWTYFSSWNDNSTCRVDIIKNISGKTVSLETRYNISDRRDVRTSIAELSNVWHREGPLNVMSMRDESQGRVYKEFVFASTNYTCAVLQVERFRGWPPVTFELLVKESHLDDGPSADCVKEYNENVDARRTRQENRTVYYQECPRR</sequence>
<dbReference type="EMBL" id="GFPF01004201">
    <property type="protein sequence ID" value="MAA15347.1"/>
    <property type="molecule type" value="Transcribed_RNA"/>
</dbReference>
<accession>A0A224YCA6</accession>
<reference evidence="2" key="1">
    <citation type="journal article" date="2017" name="Parasit. Vectors">
        <title>Sialotranscriptomics of Rhipicephalus zambeziensis reveals intricate expression profiles of secretory proteins and suggests tight temporal transcriptional regulation during blood-feeding.</title>
        <authorList>
            <person name="de Castro M.H."/>
            <person name="de Klerk D."/>
            <person name="Pienaar R."/>
            <person name="Rees D.J.G."/>
            <person name="Mans B.J."/>
        </authorList>
    </citation>
    <scope>NUCLEOTIDE SEQUENCE</scope>
    <source>
        <tissue evidence="2">Salivary glands</tissue>
    </source>
</reference>
<feature type="signal peptide" evidence="1">
    <location>
        <begin position="1"/>
        <end position="21"/>
    </location>
</feature>
<dbReference type="InterPro" id="IPR012674">
    <property type="entry name" value="Calycin"/>
</dbReference>
<evidence type="ECO:0000256" key="1">
    <source>
        <dbReference type="SAM" id="SignalP"/>
    </source>
</evidence>
<evidence type="ECO:0000313" key="2">
    <source>
        <dbReference type="EMBL" id="MAA15347.1"/>
    </source>
</evidence>
<protein>
    <submittedName>
        <fullName evidence="2">Lipocalin</fullName>
    </submittedName>
</protein>
<dbReference type="AlphaFoldDB" id="A0A224YCA6"/>
<name>A0A224YCA6_9ACAR</name>
<organism evidence="2">
    <name type="scientific">Rhipicephalus zambeziensis</name>
    <dbReference type="NCBI Taxonomy" id="60191"/>
    <lineage>
        <taxon>Eukaryota</taxon>
        <taxon>Metazoa</taxon>
        <taxon>Ecdysozoa</taxon>
        <taxon>Arthropoda</taxon>
        <taxon>Chelicerata</taxon>
        <taxon>Arachnida</taxon>
        <taxon>Acari</taxon>
        <taxon>Parasitiformes</taxon>
        <taxon>Ixodida</taxon>
        <taxon>Ixodoidea</taxon>
        <taxon>Ixodidae</taxon>
        <taxon>Rhipicephalinae</taxon>
        <taxon>Rhipicephalus</taxon>
        <taxon>Rhipicephalus</taxon>
    </lineage>
</organism>
<dbReference type="SUPFAM" id="SSF50814">
    <property type="entry name" value="Lipocalins"/>
    <property type="match status" value="1"/>
</dbReference>